<protein>
    <recommendedName>
        <fullName evidence="7">Sulfhydryl oxidase</fullName>
        <ecNumber evidence="7">1.8.3.2</ecNumber>
    </recommendedName>
</protein>
<dbReference type="GO" id="GO:0016971">
    <property type="term" value="F:flavin-dependent sulfhydryl oxidase activity"/>
    <property type="evidence" value="ECO:0007669"/>
    <property type="project" value="InterPro"/>
</dbReference>
<dbReference type="InterPro" id="IPR017905">
    <property type="entry name" value="ERV/ALR_sulphydryl_oxidase"/>
</dbReference>
<dbReference type="GO" id="GO:0000139">
    <property type="term" value="C:Golgi membrane"/>
    <property type="evidence" value="ECO:0007669"/>
    <property type="project" value="TreeGrafter"/>
</dbReference>
<dbReference type="Proteomes" id="UP000054498">
    <property type="component" value="Unassembled WGS sequence"/>
</dbReference>
<dbReference type="EMBL" id="KK102883">
    <property type="protein sequence ID" value="KIY96696.1"/>
    <property type="molecule type" value="Genomic_DNA"/>
</dbReference>
<dbReference type="STRING" id="145388.A0A0D2M671"/>
<keyword evidence="4 7" id="KW-0274">FAD</keyword>
<dbReference type="OrthoDB" id="540849at2759"/>
<evidence type="ECO:0000256" key="2">
    <source>
        <dbReference type="ARBA" id="ARBA00022630"/>
    </source>
</evidence>
<dbReference type="Gene3D" id="1.20.120.310">
    <property type="entry name" value="ERV/ALR sulfhydryl oxidase domain"/>
    <property type="match status" value="1"/>
</dbReference>
<evidence type="ECO:0000313" key="11">
    <source>
        <dbReference type="Proteomes" id="UP000054498"/>
    </source>
</evidence>
<evidence type="ECO:0000256" key="7">
    <source>
        <dbReference type="RuleBase" id="RU371123"/>
    </source>
</evidence>
<evidence type="ECO:0000313" key="10">
    <source>
        <dbReference type="EMBL" id="KIY96696.1"/>
    </source>
</evidence>
<keyword evidence="6" id="KW-1015">Disulfide bond</keyword>
<dbReference type="SUPFAM" id="SSF69000">
    <property type="entry name" value="FAD-dependent thiol oxidase"/>
    <property type="match status" value="1"/>
</dbReference>
<evidence type="ECO:0000256" key="5">
    <source>
        <dbReference type="ARBA" id="ARBA00023002"/>
    </source>
</evidence>
<dbReference type="InterPro" id="IPR036774">
    <property type="entry name" value="ERV/ALR_sulphydryl_oxid_sf"/>
</dbReference>
<evidence type="ECO:0000256" key="4">
    <source>
        <dbReference type="ARBA" id="ARBA00022827"/>
    </source>
</evidence>
<keyword evidence="5 7" id="KW-0560">Oxidoreductase</keyword>
<feature type="domain" description="ERV/ALR sulfhydryl oxidase" evidence="9">
    <location>
        <begin position="1"/>
        <end position="53"/>
    </location>
</feature>
<proteinExistence type="predicted"/>
<dbReference type="AlphaFoldDB" id="A0A0D2M671"/>
<evidence type="ECO:0000259" key="9">
    <source>
        <dbReference type="PROSITE" id="PS51324"/>
    </source>
</evidence>
<feature type="compositionally biased region" description="Gly residues" evidence="8">
    <location>
        <begin position="98"/>
        <end position="116"/>
    </location>
</feature>
<evidence type="ECO:0000256" key="3">
    <source>
        <dbReference type="ARBA" id="ARBA00022729"/>
    </source>
</evidence>
<reference evidence="10 11" key="1">
    <citation type="journal article" date="2013" name="BMC Genomics">
        <title>Reconstruction of the lipid metabolism for the microalga Monoraphidium neglectum from its genome sequence reveals characteristics suitable for biofuel production.</title>
        <authorList>
            <person name="Bogen C."/>
            <person name="Al-Dilaimi A."/>
            <person name="Albersmeier A."/>
            <person name="Wichmann J."/>
            <person name="Grundmann M."/>
            <person name="Rupp O."/>
            <person name="Lauersen K.J."/>
            <person name="Blifernez-Klassen O."/>
            <person name="Kalinowski J."/>
            <person name="Goesmann A."/>
            <person name="Mussgnug J.H."/>
            <person name="Kruse O."/>
        </authorList>
    </citation>
    <scope>NUCLEOTIDE SEQUENCE [LARGE SCALE GENOMIC DNA]</scope>
    <source>
        <strain evidence="10 11">SAG 48.87</strain>
    </source>
</reference>
<dbReference type="PROSITE" id="PS51324">
    <property type="entry name" value="ERV_ALR"/>
    <property type="match status" value="1"/>
</dbReference>
<dbReference type="PANTHER" id="PTHR22897:SF8">
    <property type="entry name" value="SULFHYDRYL OXIDASE"/>
    <property type="match status" value="1"/>
</dbReference>
<dbReference type="RefSeq" id="XP_013895716.1">
    <property type="nucleotide sequence ID" value="XM_014040262.1"/>
</dbReference>
<evidence type="ECO:0000256" key="6">
    <source>
        <dbReference type="ARBA" id="ARBA00023157"/>
    </source>
</evidence>
<dbReference type="GO" id="GO:0006457">
    <property type="term" value="P:protein folding"/>
    <property type="evidence" value="ECO:0007669"/>
    <property type="project" value="TreeGrafter"/>
</dbReference>
<keyword evidence="2 7" id="KW-0285">Flavoprotein</keyword>
<keyword evidence="11" id="KW-1185">Reference proteome</keyword>
<dbReference type="Pfam" id="PF04777">
    <property type="entry name" value="Evr1_Alr"/>
    <property type="match status" value="1"/>
</dbReference>
<dbReference type="PANTHER" id="PTHR22897">
    <property type="entry name" value="QUIESCIN Q6-RELATED SULFHYDRYL OXIDASE"/>
    <property type="match status" value="1"/>
</dbReference>
<keyword evidence="3" id="KW-0732">Signal</keyword>
<dbReference type="KEGG" id="mng:MNEG_11265"/>
<accession>A0A0D2M671</accession>
<gene>
    <name evidence="10" type="ORF">MNEG_11265</name>
</gene>
<evidence type="ECO:0000256" key="8">
    <source>
        <dbReference type="SAM" id="MobiDB-lite"/>
    </source>
</evidence>
<dbReference type="InterPro" id="IPR039798">
    <property type="entry name" value="Sulfhydryl_oxidase"/>
</dbReference>
<dbReference type="GO" id="GO:0005615">
    <property type="term" value="C:extracellular space"/>
    <property type="evidence" value="ECO:0007669"/>
    <property type="project" value="TreeGrafter"/>
</dbReference>
<organism evidence="10 11">
    <name type="scientific">Monoraphidium neglectum</name>
    <dbReference type="NCBI Taxonomy" id="145388"/>
    <lineage>
        <taxon>Eukaryota</taxon>
        <taxon>Viridiplantae</taxon>
        <taxon>Chlorophyta</taxon>
        <taxon>core chlorophytes</taxon>
        <taxon>Chlorophyceae</taxon>
        <taxon>CS clade</taxon>
        <taxon>Sphaeropleales</taxon>
        <taxon>Selenastraceae</taxon>
        <taxon>Monoraphidium</taxon>
    </lineage>
</organism>
<dbReference type="EC" id="1.8.3.2" evidence="7"/>
<comment type="catalytic activity">
    <reaction evidence="7">
        <text>2 R'C(R)SH + O2 = R'C(R)S-S(R)CR' + H2O2</text>
        <dbReference type="Rhea" id="RHEA:17357"/>
        <dbReference type="ChEBI" id="CHEBI:15379"/>
        <dbReference type="ChEBI" id="CHEBI:16240"/>
        <dbReference type="ChEBI" id="CHEBI:16520"/>
        <dbReference type="ChEBI" id="CHEBI:17412"/>
        <dbReference type="EC" id="1.8.3.2"/>
    </reaction>
</comment>
<dbReference type="GO" id="GO:0003756">
    <property type="term" value="F:protein disulfide isomerase activity"/>
    <property type="evidence" value="ECO:0007669"/>
    <property type="project" value="TreeGrafter"/>
</dbReference>
<comment type="cofactor">
    <cofactor evidence="1 7">
        <name>FAD</name>
        <dbReference type="ChEBI" id="CHEBI:57692"/>
    </cofactor>
</comment>
<name>A0A0D2M671_9CHLO</name>
<feature type="region of interest" description="Disordered" evidence="8">
    <location>
        <begin position="90"/>
        <end position="119"/>
    </location>
</feature>
<sequence>MLSRPQAREVASRDDAVMWLWRAHNEVNAWLAITEAKYGHSTSGDPSAPKIQWPGPAACRACRAAASESGGAAAWDEAAVREFLRASYGGPAPDAGASSGGGGAREGGRQQRGGGSPAKTGAWLALAAVGVMALSMGHRRGRRHGPNKVL</sequence>
<dbReference type="GeneID" id="25728510"/>
<evidence type="ECO:0000256" key="1">
    <source>
        <dbReference type="ARBA" id="ARBA00001974"/>
    </source>
</evidence>